<dbReference type="PROSITE" id="PS50110">
    <property type="entry name" value="RESPONSE_REGULATORY"/>
    <property type="match status" value="1"/>
</dbReference>
<comment type="catalytic activity">
    <reaction evidence="5">
        <text>L-glutaminyl-[protein] + H2O = L-glutamyl-[protein] + NH4(+)</text>
        <dbReference type="Rhea" id="RHEA:16441"/>
        <dbReference type="Rhea" id="RHEA-COMP:10207"/>
        <dbReference type="Rhea" id="RHEA-COMP:10208"/>
        <dbReference type="ChEBI" id="CHEBI:15377"/>
        <dbReference type="ChEBI" id="CHEBI:28938"/>
        <dbReference type="ChEBI" id="CHEBI:29973"/>
        <dbReference type="ChEBI" id="CHEBI:30011"/>
        <dbReference type="EC" id="3.5.1.44"/>
    </reaction>
</comment>
<dbReference type="PANTHER" id="PTHR42872:SF6">
    <property type="entry name" value="PROTEIN-GLUTAMATE METHYLESTERASE_PROTEIN-GLUTAMINE GLUTAMINASE"/>
    <property type="match status" value="1"/>
</dbReference>
<feature type="active site" evidence="5 6">
    <location>
        <position position="195"/>
    </location>
</feature>
<evidence type="ECO:0000259" key="9">
    <source>
        <dbReference type="PROSITE" id="PS50110"/>
    </source>
</evidence>
<sequence>MPDPSKISVMVVDDSSTARRILTDIVNRGQNMEVIAAVADPFEAVAQLKRRTPDVMILDVQMPRMDGITFLKKLMVQHPLPVIMCSSLTEEGSRTSFECLENGAVEIIAKPRAATREVMQELELRIHDTIRSAAVARFRSRSGKLTSSRSETKAAPTPFVPRAKLSPDEVVLPPRSGSYTKIPVTPQKIIALGASTGGTDAIKVFLEQLPANCPPVIIVQHMPEGFTASFANRLNATCPMRVKEARNGDLVEAGTVLIAPGSYHMTLRRTGSRYTVEVKQGPLVSRHRPSVDVLFRSVAQNAGKNAVGVILTGMGDDGALCMKEMRDAGSYNFAQNRDTCVVFGMPNEAIKHGGVQETLPLEKIAPRVLAKILS</sequence>
<dbReference type="PROSITE" id="PS50122">
    <property type="entry name" value="CHEB"/>
    <property type="match status" value="1"/>
</dbReference>
<dbReference type="EC" id="3.1.1.61" evidence="5"/>
<evidence type="ECO:0000256" key="5">
    <source>
        <dbReference type="HAMAP-Rule" id="MF_00099"/>
    </source>
</evidence>
<name>A0A934RS17_9BACT</name>
<dbReference type="SMART" id="SM00448">
    <property type="entry name" value="REC"/>
    <property type="match status" value="1"/>
</dbReference>
<reference evidence="11" key="1">
    <citation type="submission" date="2021-01" db="EMBL/GenBank/DDBJ databases">
        <title>Modified the classification status of verrucomicrobia.</title>
        <authorList>
            <person name="Feng X."/>
        </authorList>
    </citation>
    <scope>NUCLEOTIDE SEQUENCE</scope>
    <source>
        <strain evidence="11">KCTC 13126</strain>
    </source>
</reference>
<dbReference type="GO" id="GO:0008984">
    <property type="term" value="F:protein-glutamate methylesterase activity"/>
    <property type="evidence" value="ECO:0007669"/>
    <property type="project" value="UniProtKB-UniRule"/>
</dbReference>
<evidence type="ECO:0000259" key="10">
    <source>
        <dbReference type="PROSITE" id="PS50122"/>
    </source>
</evidence>
<gene>
    <name evidence="5" type="primary">cheB</name>
    <name evidence="11" type="ORF">JIN87_06615</name>
</gene>
<evidence type="ECO:0000256" key="4">
    <source>
        <dbReference type="ARBA" id="ARBA00048267"/>
    </source>
</evidence>
<comment type="function">
    <text evidence="5">Involved in chemotaxis. Part of a chemotaxis signal transduction system that modulates chemotaxis in response to various stimuli. Catalyzes the demethylation of specific methylglutamate residues introduced into the chemoreceptors (methyl-accepting chemotaxis proteins or MCP) by CheR. Also mediates the irreversible deamidation of specific glutamine residues to glutamic acid.</text>
</comment>
<dbReference type="InterPro" id="IPR011006">
    <property type="entry name" value="CheY-like_superfamily"/>
</dbReference>
<keyword evidence="1 5" id="KW-0963">Cytoplasm</keyword>
<feature type="domain" description="CheB-type methylesterase" evidence="10">
    <location>
        <begin position="183"/>
        <end position="374"/>
    </location>
</feature>
<dbReference type="AlphaFoldDB" id="A0A934RS17"/>
<comment type="catalytic activity">
    <reaction evidence="4 5">
        <text>[protein]-L-glutamate 5-O-methyl ester + H2O = L-glutamyl-[protein] + methanol + H(+)</text>
        <dbReference type="Rhea" id="RHEA:23236"/>
        <dbReference type="Rhea" id="RHEA-COMP:10208"/>
        <dbReference type="Rhea" id="RHEA-COMP:10311"/>
        <dbReference type="ChEBI" id="CHEBI:15377"/>
        <dbReference type="ChEBI" id="CHEBI:15378"/>
        <dbReference type="ChEBI" id="CHEBI:17790"/>
        <dbReference type="ChEBI" id="CHEBI:29973"/>
        <dbReference type="ChEBI" id="CHEBI:82795"/>
        <dbReference type="EC" id="3.1.1.61"/>
    </reaction>
</comment>
<comment type="similarity">
    <text evidence="5">Belongs to the CheB family.</text>
</comment>
<dbReference type="PIRSF" id="PIRSF000876">
    <property type="entry name" value="RR_chemtxs_CheB"/>
    <property type="match status" value="1"/>
</dbReference>
<dbReference type="Proteomes" id="UP000617628">
    <property type="component" value="Unassembled WGS sequence"/>
</dbReference>
<feature type="active site" evidence="5 6">
    <location>
        <position position="317"/>
    </location>
</feature>
<keyword evidence="2 5" id="KW-0145">Chemotaxis</keyword>
<evidence type="ECO:0000256" key="7">
    <source>
        <dbReference type="PROSITE-ProRule" id="PRU00169"/>
    </source>
</evidence>
<evidence type="ECO:0000256" key="3">
    <source>
        <dbReference type="ARBA" id="ARBA00022801"/>
    </source>
</evidence>
<keyword evidence="5 7" id="KW-0597">Phosphoprotein</keyword>
<dbReference type="PANTHER" id="PTHR42872">
    <property type="entry name" value="PROTEIN-GLUTAMATE METHYLESTERASE/PROTEIN-GLUTAMINE GLUTAMINASE"/>
    <property type="match status" value="1"/>
</dbReference>
<dbReference type="GO" id="GO:0050568">
    <property type="term" value="F:protein-glutamine glutaminase activity"/>
    <property type="evidence" value="ECO:0007669"/>
    <property type="project" value="UniProtKB-UniRule"/>
</dbReference>
<feature type="active site" evidence="5 6">
    <location>
        <position position="221"/>
    </location>
</feature>
<dbReference type="InterPro" id="IPR000673">
    <property type="entry name" value="Sig_transdc_resp-reg_Me-estase"/>
</dbReference>
<dbReference type="NCBIfam" id="NF001965">
    <property type="entry name" value="PRK00742.1"/>
    <property type="match status" value="1"/>
</dbReference>
<dbReference type="EMBL" id="JAENIL010000010">
    <property type="protein sequence ID" value="MBK1876535.1"/>
    <property type="molecule type" value="Genomic_DNA"/>
</dbReference>
<comment type="caution">
    <text evidence="11">The sequence shown here is derived from an EMBL/GenBank/DDBJ whole genome shotgun (WGS) entry which is preliminary data.</text>
</comment>
<dbReference type="CDD" id="cd16432">
    <property type="entry name" value="CheB_Rec"/>
    <property type="match status" value="1"/>
</dbReference>
<dbReference type="Gene3D" id="3.40.50.2300">
    <property type="match status" value="1"/>
</dbReference>
<dbReference type="SUPFAM" id="SSF52738">
    <property type="entry name" value="Methylesterase CheB, C-terminal domain"/>
    <property type="match status" value="1"/>
</dbReference>
<dbReference type="Gene3D" id="3.40.50.180">
    <property type="entry name" value="Methylesterase CheB, C-terminal domain"/>
    <property type="match status" value="1"/>
</dbReference>
<feature type="domain" description="Response regulatory" evidence="9">
    <location>
        <begin position="8"/>
        <end position="125"/>
    </location>
</feature>
<dbReference type="InterPro" id="IPR008248">
    <property type="entry name" value="CheB-like"/>
</dbReference>
<evidence type="ECO:0000256" key="2">
    <source>
        <dbReference type="ARBA" id="ARBA00022500"/>
    </source>
</evidence>
<keyword evidence="12" id="KW-1185">Reference proteome</keyword>
<evidence type="ECO:0000313" key="11">
    <source>
        <dbReference type="EMBL" id="MBK1876535.1"/>
    </source>
</evidence>
<proteinExistence type="inferred from homology"/>
<feature type="region of interest" description="Disordered" evidence="8">
    <location>
        <begin position="141"/>
        <end position="160"/>
    </location>
</feature>
<evidence type="ECO:0000256" key="8">
    <source>
        <dbReference type="SAM" id="MobiDB-lite"/>
    </source>
</evidence>
<dbReference type="NCBIfam" id="NF009206">
    <property type="entry name" value="PRK12555.1"/>
    <property type="match status" value="1"/>
</dbReference>
<dbReference type="InterPro" id="IPR035909">
    <property type="entry name" value="CheB_C"/>
</dbReference>
<dbReference type="GO" id="GO:0005737">
    <property type="term" value="C:cytoplasm"/>
    <property type="evidence" value="ECO:0007669"/>
    <property type="project" value="UniProtKB-SubCell"/>
</dbReference>
<organism evidence="11 12">
    <name type="scientific">Pelagicoccus mobilis</name>
    <dbReference type="NCBI Taxonomy" id="415221"/>
    <lineage>
        <taxon>Bacteria</taxon>
        <taxon>Pseudomonadati</taxon>
        <taxon>Verrucomicrobiota</taxon>
        <taxon>Opitutia</taxon>
        <taxon>Puniceicoccales</taxon>
        <taxon>Pelagicoccaceae</taxon>
        <taxon>Pelagicoccus</taxon>
    </lineage>
</organism>
<dbReference type="SUPFAM" id="SSF52172">
    <property type="entry name" value="CheY-like"/>
    <property type="match status" value="1"/>
</dbReference>
<evidence type="ECO:0000256" key="6">
    <source>
        <dbReference type="PROSITE-ProRule" id="PRU00050"/>
    </source>
</evidence>
<comment type="subcellular location">
    <subcellularLocation>
        <location evidence="5">Cytoplasm</location>
    </subcellularLocation>
</comment>
<dbReference type="HAMAP" id="MF_00099">
    <property type="entry name" value="CheB_chemtxs"/>
    <property type="match status" value="1"/>
</dbReference>
<comment type="PTM">
    <text evidence="5">Phosphorylated by CheA. Phosphorylation of the N-terminal regulatory domain activates the methylesterase activity.</text>
</comment>
<protein>
    <recommendedName>
        <fullName evidence="5">Protein-glutamate methylesterase/protein-glutamine glutaminase</fullName>
        <ecNumber evidence="5">3.1.1.61</ecNumber>
        <ecNumber evidence="5">3.5.1.44</ecNumber>
    </recommendedName>
</protein>
<dbReference type="CDD" id="cd17541">
    <property type="entry name" value="REC_CheB-like"/>
    <property type="match status" value="1"/>
</dbReference>
<dbReference type="GO" id="GO:0006935">
    <property type="term" value="P:chemotaxis"/>
    <property type="evidence" value="ECO:0007669"/>
    <property type="project" value="UniProtKB-UniRule"/>
</dbReference>
<dbReference type="GO" id="GO:0000156">
    <property type="term" value="F:phosphorelay response regulator activity"/>
    <property type="evidence" value="ECO:0007669"/>
    <property type="project" value="InterPro"/>
</dbReference>
<dbReference type="EC" id="3.5.1.44" evidence="5"/>
<dbReference type="Pfam" id="PF01339">
    <property type="entry name" value="CheB_methylest"/>
    <property type="match status" value="1"/>
</dbReference>
<feature type="modified residue" description="4-aspartylphosphate" evidence="5 7">
    <location>
        <position position="59"/>
    </location>
</feature>
<dbReference type="InterPro" id="IPR001789">
    <property type="entry name" value="Sig_transdc_resp-reg_receiver"/>
</dbReference>
<evidence type="ECO:0000313" key="12">
    <source>
        <dbReference type="Proteomes" id="UP000617628"/>
    </source>
</evidence>
<comment type="domain">
    <text evidence="5">Contains a C-terminal catalytic domain, and an N-terminal region which modulates catalytic activity.</text>
</comment>
<accession>A0A934RS17</accession>
<evidence type="ECO:0000256" key="1">
    <source>
        <dbReference type="ARBA" id="ARBA00022490"/>
    </source>
</evidence>
<dbReference type="Pfam" id="PF00072">
    <property type="entry name" value="Response_reg"/>
    <property type="match status" value="1"/>
</dbReference>
<keyword evidence="3 5" id="KW-0378">Hydrolase</keyword>
<dbReference type="RefSeq" id="WP_200354752.1">
    <property type="nucleotide sequence ID" value="NZ_JAENIL010000010.1"/>
</dbReference>